<dbReference type="Pfam" id="PF13568">
    <property type="entry name" value="OMP_b-brl_2"/>
    <property type="match status" value="1"/>
</dbReference>
<sequence length="232" mass="26309">MYKRIRIMKRLAFIMMALLLTLMPAAAQNYRDSRYYNSRTDRLDYRYNYNYSSPYYGFRIGPAFTFVNSDDSRLDGGDWQTGLNVGVVAGIPLTDSAPLYLETGLSYIEKGGKKDLPEGKKMTYDLNYLEIPAVLKYKYEVDDHFSIQPQVGGYFAVGVGGKIKNFAEREAESSFKDANFRRLDGGIRIGCGIGYDMFYADLTYDIGLANICHDSFDKSRNGALQFNFGVNL</sequence>
<feature type="signal peptide" evidence="1">
    <location>
        <begin position="1"/>
        <end position="27"/>
    </location>
</feature>
<evidence type="ECO:0000313" key="8">
    <source>
        <dbReference type="Proteomes" id="UP000390763"/>
    </source>
</evidence>
<gene>
    <name evidence="5" type="ORF">DW192_15120</name>
    <name evidence="4" type="ORF">F7D42_06265</name>
    <name evidence="3" type="ORF">F7D62_14345</name>
</gene>
<dbReference type="Proteomes" id="UP000358159">
    <property type="component" value="Unassembled WGS sequence"/>
</dbReference>
<evidence type="ECO:0000313" key="3">
    <source>
        <dbReference type="EMBL" id="MQO05243.1"/>
    </source>
</evidence>
<comment type="caution">
    <text evidence="5">The sequence shown here is derived from an EMBL/GenBank/DDBJ whole genome shotgun (WGS) entry which is preliminary data.</text>
</comment>
<dbReference type="EMBL" id="QRKB01000065">
    <property type="protein sequence ID" value="RHH75536.1"/>
    <property type="molecule type" value="Genomic_DNA"/>
</dbReference>
<feature type="chain" id="PRO_5043187646" evidence="1">
    <location>
        <begin position="28"/>
        <end position="232"/>
    </location>
</feature>
<evidence type="ECO:0000256" key="1">
    <source>
        <dbReference type="SAM" id="SignalP"/>
    </source>
</evidence>
<reference evidence="5 6" key="1">
    <citation type="submission" date="2018-08" db="EMBL/GenBank/DDBJ databases">
        <title>A genome reference for cultivated species of the human gut microbiota.</title>
        <authorList>
            <person name="Zou Y."/>
            <person name="Xue W."/>
            <person name="Luo G."/>
        </authorList>
    </citation>
    <scope>NUCLEOTIDE SEQUENCE [LARGE SCALE GENOMIC DNA]</scope>
    <source>
        <strain evidence="5 6">AM16-54</strain>
    </source>
</reference>
<proteinExistence type="predicted"/>
<evidence type="ECO:0000313" key="6">
    <source>
        <dbReference type="Proteomes" id="UP000284548"/>
    </source>
</evidence>
<feature type="domain" description="Outer membrane protein beta-barrel" evidence="2">
    <location>
        <begin position="56"/>
        <end position="211"/>
    </location>
</feature>
<accession>A0A3R6E7X7</accession>
<name>A0A3R6E7X7_9BACT</name>
<evidence type="ECO:0000259" key="2">
    <source>
        <dbReference type="Pfam" id="PF13568"/>
    </source>
</evidence>
<dbReference type="EMBL" id="VZAZ01000023">
    <property type="protein sequence ID" value="MQO55320.1"/>
    <property type="molecule type" value="Genomic_DNA"/>
</dbReference>
<dbReference type="InterPro" id="IPR025665">
    <property type="entry name" value="Beta-barrel_OMP_2"/>
</dbReference>
<evidence type="ECO:0000313" key="7">
    <source>
        <dbReference type="Proteomes" id="UP000358159"/>
    </source>
</evidence>
<dbReference type="Proteomes" id="UP000390763">
    <property type="component" value="Unassembled WGS sequence"/>
</dbReference>
<evidence type="ECO:0000313" key="5">
    <source>
        <dbReference type="EMBL" id="RHH75536.1"/>
    </source>
</evidence>
<organism evidence="5 6">
    <name type="scientific">Segatella copri</name>
    <dbReference type="NCBI Taxonomy" id="165179"/>
    <lineage>
        <taxon>Bacteria</taxon>
        <taxon>Pseudomonadati</taxon>
        <taxon>Bacteroidota</taxon>
        <taxon>Bacteroidia</taxon>
        <taxon>Bacteroidales</taxon>
        <taxon>Prevotellaceae</taxon>
        <taxon>Segatella</taxon>
    </lineage>
</organism>
<protein>
    <submittedName>
        <fullName evidence="5">PorT family protein</fullName>
    </submittedName>
</protein>
<reference evidence="7 8" key="2">
    <citation type="submission" date="2019-09" db="EMBL/GenBank/DDBJ databases">
        <title>Distinct polysaccharide growth profiles of human intestinal Prevotella copri isolates.</title>
        <authorList>
            <person name="Fehlner-Peach H."/>
            <person name="Magnabosco C."/>
            <person name="Raghavan V."/>
            <person name="Scher J.U."/>
            <person name="Tett A."/>
            <person name="Cox L.M."/>
            <person name="Gottsegen C."/>
            <person name="Watters A."/>
            <person name="Wiltshire- Gordon J.D."/>
            <person name="Segata N."/>
            <person name="Bonneau R."/>
            <person name="Littman D.R."/>
        </authorList>
    </citation>
    <scope>NUCLEOTIDE SEQUENCE [LARGE SCALE GENOMIC DNA]</scope>
    <source>
        <strain evidence="4 7">BVe41219</strain>
        <strain evidence="3">IAK279</strain>
        <strain evidence="8">iAK279</strain>
    </source>
</reference>
<keyword evidence="1" id="KW-0732">Signal</keyword>
<dbReference type="EMBL" id="VZBT01000103">
    <property type="protein sequence ID" value="MQO05243.1"/>
    <property type="molecule type" value="Genomic_DNA"/>
</dbReference>
<dbReference type="AlphaFoldDB" id="A0A3R6E7X7"/>
<evidence type="ECO:0000313" key="4">
    <source>
        <dbReference type="EMBL" id="MQO55320.1"/>
    </source>
</evidence>
<dbReference type="Proteomes" id="UP000284548">
    <property type="component" value="Unassembled WGS sequence"/>
</dbReference>